<accession>A0ABR1F5L3</accession>
<dbReference type="PANTHER" id="PTHR45758:SF4">
    <property type="entry name" value="MITOFERRIN-1"/>
    <property type="match status" value="1"/>
</dbReference>
<evidence type="ECO:0000256" key="8">
    <source>
        <dbReference type="ARBA" id="ARBA00023128"/>
    </source>
</evidence>
<evidence type="ECO:0000256" key="5">
    <source>
        <dbReference type="ARBA" id="ARBA00022737"/>
    </source>
</evidence>
<dbReference type="PROSITE" id="PS50920">
    <property type="entry name" value="SOLCAR"/>
    <property type="match status" value="3"/>
</dbReference>
<keyword evidence="6" id="KW-0999">Mitochondrion inner membrane</keyword>
<dbReference type="EMBL" id="JBBJBU010000006">
    <property type="protein sequence ID" value="KAK7205129.1"/>
    <property type="molecule type" value="Genomic_DNA"/>
</dbReference>
<keyword evidence="5" id="KW-0677">Repeat</keyword>
<evidence type="ECO:0000256" key="9">
    <source>
        <dbReference type="ARBA" id="ARBA00023136"/>
    </source>
</evidence>
<gene>
    <name evidence="13" type="ORF">BZA70DRAFT_238657</name>
</gene>
<dbReference type="Pfam" id="PF00153">
    <property type="entry name" value="Mito_carr"/>
    <property type="match status" value="3"/>
</dbReference>
<dbReference type="RefSeq" id="XP_064768162.1">
    <property type="nucleotide sequence ID" value="XM_064910454.1"/>
</dbReference>
<evidence type="ECO:0000256" key="12">
    <source>
        <dbReference type="SAM" id="MobiDB-lite"/>
    </source>
</evidence>
<evidence type="ECO:0000256" key="11">
    <source>
        <dbReference type="RuleBase" id="RU000488"/>
    </source>
</evidence>
<reference evidence="13 14" key="1">
    <citation type="submission" date="2024-03" db="EMBL/GenBank/DDBJ databases">
        <title>Genome-scale model development and genomic sequencing of the oleaginous clade Lipomyces.</title>
        <authorList>
            <consortium name="Lawrence Berkeley National Laboratory"/>
            <person name="Czajka J.J."/>
            <person name="Han Y."/>
            <person name="Kim J."/>
            <person name="Mondo S.J."/>
            <person name="Hofstad B.A."/>
            <person name="Robles A."/>
            <person name="Haridas S."/>
            <person name="Riley R."/>
            <person name="LaButti K."/>
            <person name="Pangilinan J."/>
            <person name="Andreopoulos W."/>
            <person name="Lipzen A."/>
            <person name="Yan J."/>
            <person name="Wang M."/>
            <person name="Ng V."/>
            <person name="Grigoriev I.V."/>
            <person name="Spatafora J.W."/>
            <person name="Magnuson J.K."/>
            <person name="Baker S.E."/>
            <person name="Pomraning K.R."/>
        </authorList>
    </citation>
    <scope>NUCLEOTIDE SEQUENCE [LARGE SCALE GENOMIC DNA]</scope>
    <source>
        <strain evidence="13 14">Phaff 52-87</strain>
    </source>
</reference>
<dbReference type="Gene3D" id="1.50.40.10">
    <property type="entry name" value="Mitochondrial carrier domain"/>
    <property type="match status" value="1"/>
</dbReference>
<feature type="repeat" description="Solcar" evidence="10">
    <location>
        <begin position="229"/>
        <end position="320"/>
    </location>
</feature>
<evidence type="ECO:0000256" key="4">
    <source>
        <dbReference type="ARBA" id="ARBA00022692"/>
    </source>
</evidence>
<dbReference type="GeneID" id="90035966"/>
<keyword evidence="8" id="KW-0496">Mitochondrion</keyword>
<feature type="repeat" description="Solcar" evidence="10">
    <location>
        <begin position="138"/>
        <end position="222"/>
    </location>
</feature>
<comment type="subcellular location">
    <subcellularLocation>
        <location evidence="1">Mitochondrion inner membrane</location>
        <topology evidence="1">Multi-pass membrane protein</topology>
    </subcellularLocation>
</comment>
<keyword evidence="7" id="KW-1133">Transmembrane helix</keyword>
<comment type="caution">
    <text evidence="13">The sequence shown here is derived from an EMBL/GenBank/DDBJ whole genome shotgun (WGS) entry which is preliminary data.</text>
</comment>
<comment type="similarity">
    <text evidence="2 11">Belongs to the mitochondrial carrier (TC 2.A.29) family.</text>
</comment>
<dbReference type="InterPro" id="IPR018108">
    <property type="entry name" value="MCP_transmembrane"/>
</dbReference>
<evidence type="ECO:0000256" key="7">
    <source>
        <dbReference type="ARBA" id="ARBA00022989"/>
    </source>
</evidence>
<dbReference type="InterPro" id="IPR002067">
    <property type="entry name" value="MCP"/>
</dbReference>
<dbReference type="PANTHER" id="PTHR45758">
    <property type="entry name" value="MITOFERRIN-1-RELATED"/>
    <property type="match status" value="1"/>
</dbReference>
<dbReference type="PRINTS" id="PR00926">
    <property type="entry name" value="MITOCARRIER"/>
</dbReference>
<dbReference type="Proteomes" id="UP001498771">
    <property type="component" value="Unassembled WGS sequence"/>
</dbReference>
<evidence type="ECO:0000313" key="13">
    <source>
        <dbReference type="EMBL" id="KAK7205129.1"/>
    </source>
</evidence>
<evidence type="ECO:0000256" key="3">
    <source>
        <dbReference type="ARBA" id="ARBA00022448"/>
    </source>
</evidence>
<evidence type="ECO:0000256" key="1">
    <source>
        <dbReference type="ARBA" id="ARBA00004448"/>
    </source>
</evidence>
<protein>
    <submittedName>
        <fullName evidence="13">Mitochondrial carrier domain-containing protein</fullName>
    </submittedName>
</protein>
<keyword evidence="14" id="KW-1185">Reference proteome</keyword>
<organism evidence="13 14">
    <name type="scientific">Myxozyma melibiosi</name>
    <dbReference type="NCBI Taxonomy" id="54550"/>
    <lineage>
        <taxon>Eukaryota</taxon>
        <taxon>Fungi</taxon>
        <taxon>Dikarya</taxon>
        <taxon>Ascomycota</taxon>
        <taxon>Saccharomycotina</taxon>
        <taxon>Lipomycetes</taxon>
        <taxon>Lipomycetales</taxon>
        <taxon>Lipomycetaceae</taxon>
        <taxon>Myxozyma</taxon>
    </lineage>
</organism>
<keyword evidence="3 11" id="KW-0813">Transport</keyword>
<proteinExistence type="inferred from homology"/>
<name>A0ABR1F5L3_9ASCO</name>
<feature type="compositionally biased region" description="Basic and acidic residues" evidence="12">
    <location>
        <begin position="1"/>
        <end position="17"/>
    </location>
</feature>
<dbReference type="SUPFAM" id="SSF103506">
    <property type="entry name" value="Mitochondrial carrier"/>
    <property type="match status" value="1"/>
</dbReference>
<sequence length="326" mass="35146">MLPPDHDSARPPAHDHALPNPIVPVEEEDDDEFDYEALPKNTTLASNLIAGAFAGIMEHTVMYPVDAIKTRMQVVAIGGTSYTGISNAITRISANEGARALWRGITSVALGAGPAHAVYFSVYEYTKQVFGGNEGVGYHPIATSFAGACATTASDALMNPFDVIKQRMQLAGSRFANIGACASSIYRTEGFSAFYISYPTTLMMNIPLTAINFTSYEALSKLMNPQRKYDPLTHCVAGGLAGAVAAAATTPLDVIKTFLQTKGTSTDAEIRHSRSLVDAARIIYKREGARGFMRGLKPRIVANMPSTAICWTSYEMAKFYLYKSSA</sequence>
<feature type="region of interest" description="Disordered" evidence="12">
    <location>
        <begin position="1"/>
        <end position="22"/>
    </location>
</feature>
<dbReference type="InterPro" id="IPR023395">
    <property type="entry name" value="MCP_dom_sf"/>
</dbReference>
<evidence type="ECO:0000256" key="10">
    <source>
        <dbReference type="PROSITE-ProRule" id="PRU00282"/>
    </source>
</evidence>
<evidence type="ECO:0000256" key="2">
    <source>
        <dbReference type="ARBA" id="ARBA00006375"/>
    </source>
</evidence>
<evidence type="ECO:0000313" key="14">
    <source>
        <dbReference type="Proteomes" id="UP001498771"/>
    </source>
</evidence>
<evidence type="ECO:0000256" key="6">
    <source>
        <dbReference type="ARBA" id="ARBA00022792"/>
    </source>
</evidence>
<keyword evidence="9 10" id="KW-0472">Membrane</keyword>
<keyword evidence="4 10" id="KW-0812">Transmembrane</keyword>
<feature type="repeat" description="Solcar" evidence="10">
    <location>
        <begin position="42"/>
        <end position="129"/>
    </location>
</feature>